<keyword evidence="1" id="KW-0815">Transposition</keyword>
<keyword evidence="11" id="KW-0808">Transferase</keyword>
<keyword evidence="8" id="KW-0694">RNA-binding</keyword>
<dbReference type="GO" id="GO:0005634">
    <property type="term" value="C:nucleus"/>
    <property type="evidence" value="ECO:0007669"/>
    <property type="project" value="UniProtKB-ARBA"/>
</dbReference>
<dbReference type="GO" id="GO:0015074">
    <property type="term" value="P:DNA integration"/>
    <property type="evidence" value="ECO:0007669"/>
    <property type="project" value="UniProtKB-KW"/>
</dbReference>
<feature type="domain" description="Integrase catalytic" evidence="15">
    <location>
        <begin position="41"/>
        <end position="205"/>
    </location>
</feature>
<comment type="catalytic activity">
    <reaction evidence="14">
        <text>DNA(n) + a 2'-deoxyribonucleoside 5'-triphosphate = DNA(n+1) + diphosphate</text>
        <dbReference type="Rhea" id="RHEA:22508"/>
        <dbReference type="Rhea" id="RHEA-COMP:17339"/>
        <dbReference type="Rhea" id="RHEA-COMP:17340"/>
        <dbReference type="ChEBI" id="CHEBI:33019"/>
        <dbReference type="ChEBI" id="CHEBI:61560"/>
        <dbReference type="ChEBI" id="CHEBI:173112"/>
        <dbReference type="EC" id="2.7.7.7"/>
    </reaction>
</comment>
<keyword evidence="2" id="KW-0548">Nucleotidyltransferase</keyword>
<evidence type="ECO:0000256" key="12">
    <source>
        <dbReference type="ARBA" id="ARBA00023172"/>
    </source>
</evidence>
<evidence type="ECO:0000256" key="13">
    <source>
        <dbReference type="ARBA" id="ARBA00048173"/>
    </source>
</evidence>
<dbReference type="EMBL" id="AVOT02041311">
    <property type="protein sequence ID" value="MBW0536607.1"/>
    <property type="molecule type" value="Genomic_DNA"/>
</dbReference>
<dbReference type="GO" id="GO:0032196">
    <property type="term" value="P:transposition"/>
    <property type="evidence" value="ECO:0007669"/>
    <property type="project" value="UniProtKB-KW"/>
</dbReference>
<dbReference type="InterPro" id="IPR039537">
    <property type="entry name" value="Retrotran_Ty1/copia-like"/>
</dbReference>
<dbReference type="PANTHER" id="PTHR42648:SF11">
    <property type="entry name" value="TRANSPOSON TY4-P GAG-POL POLYPROTEIN"/>
    <property type="match status" value="1"/>
</dbReference>
<keyword evidence="7" id="KW-0460">Magnesium</keyword>
<evidence type="ECO:0000256" key="2">
    <source>
        <dbReference type="ARBA" id="ARBA00022695"/>
    </source>
</evidence>
<dbReference type="Proteomes" id="UP000765509">
    <property type="component" value="Unassembled WGS sequence"/>
</dbReference>
<keyword evidence="11" id="KW-0239">DNA-directed DNA polymerase</keyword>
<keyword evidence="12" id="KW-0233">DNA recombination</keyword>
<comment type="caution">
    <text evidence="16">The sequence shown here is derived from an EMBL/GenBank/DDBJ whole genome shotgun (WGS) entry which is preliminary data.</text>
</comment>
<dbReference type="GO" id="GO:0046872">
    <property type="term" value="F:metal ion binding"/>
    <property type="evidence" value="ECO:0007669"/>
    <property type="project" value="UniProtKB-KW"/>
</dbReference>
<dbReference type="GO" id="GO:0006310">
    <property type="term" value="P:DNA recombination"/>
    <property type="evidence" value="ECO:0007669"/>
    <property type="project" value="UniProtKB-KW"/>
</dbReference>
<sequence>MIKHDAVDGFPTSFESNINICHDCSISKSIHLPVSTPSRNHIRGPGDLVVADLIGPLPTSYDNMKYVLIVQDFSSRLTAAIPLRDKAEAKIQFVDWMKRFTTATSFKIKCIRTDNGSEFKNSTISAFTAQHGITHELSIPYEHHQNGRVERTNRTLIDIARTSLISAGIPVRLWPYSFKHAAFIFNRVLHADSDKTPYEIVSGLKPTLSLLKVFGAKAYLFNHLHRKDLGPRGIVGYHMGVAPDSKGWVFWIPEKGNFFMKSASVRFDENTFYHVPKNQILSSIQVSDLMDSSMIK</sequence>
<proteinExistence type="predicted"/>
<evidence type="ECO:0000259" key="15">
    <source>
        <dbReference type="PROSITE" id="PS50994"/>
    </source>
</evidence>
<dbReference type="InterPro" id="IPR036397">
    <property type="entry name" value="RNaseH_sf"/>
</dbReference>
<dbReference type="PROSITE" id="PS50994">
    <property type="entry name" value="INTEGRASE"/>
    <property type="match status" value="1"/>
</dbReference>
<keyword evidence="4" id="KW-0479">Metal-binding</keyword>
<dbReference type="Pfam" id="PF25597">
    <property type="entry name" value="SH3_retrovirus"/>
    <property type="match status" value="1"/>
</dbReference>
<dbReference type="Pfam" id="PF00665">
    <property type="entry name" value="rve"/>
    <property type="match status" value="1"/>
</dbReference>
<dbReference type="GO" id="GO:0003964">
    <property type="term" value="F:RNA-directed DNA polymerase activity"/>
    <property type="evidence" value="ECO:0007669"/>
    <property type="project" value="UniProtKB-KW"/>
</dbReference>
<evidence type="ECO:0000256" key="6">
    <source>
        <dbReference type="ARBA" id="ARBA00022801"/>
    </source>
</evidence>
<keyword evidence="6" id="KW-0378">Hydrolase</keyword>
<keyword evidence="17" id="KW-1185">Reference proteome</keyword>
<comment type="catalytic activity">
    <reaction evidence="13">
        <text>DNA(n) + a 2'-deoxyribonucleoside 5'-triphosphate = DNA(n+1) + diphosphate</text>
        <dbReference type="Rhea" id="RHEA:22508"/>
        <dbReference type="Rhea" id="RHEA-COMP:17339"/>
        <dbReference type="Rhea" id="RHEA-COMP:17340"/>
        <dbReference type="ChEBI" id="CHEBI:33019"/>
        <dbReference type="ChEBI" id="CHEBI:61560"/>
        <dbReference type="ChEBI" id="CHEBI:173112"/>
        <dbReference type="EC" id="2.7.7.49"/>
    </reaction>
</comment>
<evidence type="ECO:0000256" key="8">
    <source>
        <dbReference type="ARBA" id="ARBA00022884"/>
    </source>
</evidence>
<evidence type="ECO:0000313" key="16">
    <source>
        <dbReference type="EMBL" id="MBW0536607.1"/>
    </source>
</evidence>
<evidence type="ECO:0000256" key="1">
    <source>
        <dbReference type="ARBA" id="ARBA00022578"/>
    </source>
</evidence>
<dbReference type="GO" id="GO:0004519">
    <property type="term" value="F:endonuclease activity"/>
    <property type="evidence" value="ECO:0007669"/>
    <property type="project" value="UniProtKB-KW"/>
</dbReference>
<dbReference type="OrthoDB" id="3243429at2759"/>
<dbReference type="InterPro" id="IPR001584">
    <property type="entry name" value="Integrase_cat-core"/>
</dbReference>
<dbReference type="GO" id="GO:0003723">
    <property type="term" value="F:RNA binding"/>
    <property type="evidence" value="ECO:0007669"/>
    <property type="project" value="UniProtKB-KW"/>
</dbReference>
<accession>A0A9Q3IDP2</accession>
<dbReference type="InterPro" id="IPR057670">
    <property type="entry name" value="SH3_retrovirus"/>
</dbReference>
<dbReference type="SUPFAM" id="SSF53098">
    <property type="entry name" value="Ribonuclease H-like"/>
    <property type="match status" value="1"/>
</dbReference>
<name>A0A9Q3IDP2_9BASI</name>
<keyword evidence="5" id="KW-0255">Endonuclease</keyword>
<dbReference type="PANTHER" id="PTHR42648">
    <property type="entry name" value="TRANSPOSASE, PUTATIVE-RELATED"/>
    <property type="match status" value="1"/>
</dbReference>
<evidence type="ECO:0000256" key="3">
    <source>
        <dbReference type="ARBA" id="ARBA00022722"/>
    </source>
</evidence>
<organism evidence="16 17">
    <name type="scientific">Austropuccinia psidii MF-1</name>
    <dbReference type="NCBI Taxonomy" id="1389203"/>
    <lineage>
        <taxon>Eukaryota</taxon>
        <taxon>Fungi</taxon>
        <taxon>Dikarya</taxon>
        <taxon>Basidiomycota</taxon>
        <taxon>Pucciniomycotina</taxon>
        <taxon>Pucciniomycetes</taxon>
        <taxon>Pucciniales</taxon>
        <taxon>Sphaerophragmiaceae</taxon>
        <taxon>Austropuccinia</taxon>
    </lineage>
</organism>
<reference evidence="16" key="1">
    <citation type="submission" date="2021-03" db="EMBL/GenBank/DDBJ databases">
        <title>Draft genome sequence of rust myrtle Austropuccinia psidii MF-1, a brazilian biotype.</title>
        <authorList>
            <person name="Quecine M.C."/>
            <person name="Pachon D.M.R."/>
            <person name="Bonatelli M.L."/>
            <person name="Correr F.H."/>
            <person name="Franceschini L.M."/>
            <person name="Leite T.F."/>
            <person name="Margarido G.R.A."/>
            <person name="Almeida C.A."/>
            <person name="Ferrarezi J.A."/>
            <person name="Labate C.A."/>
        </authorList>
    </citation>
    <scope>NUCLEOTIDE SEQUENCE</scope>
    <source>
        <strain evidence="16">MF-1</strain>
    </source>
</reference>
<keyword evidence="9" id="KW-0229">DNA integration</keyword>
<keyword evidence="10" id="KW-0695">RNA-directed DNA polymerase</keyword>
<protein>
    <recommendedName>
        <fullName evidence="15">Integrase catalytic domain-containing protein</fullName>
    </recommendedName>
</protein>
<dbReference type="Gene3D" id="3.30.420.10">
    <property type="entry name" value="Ribonuclease H-like superfamily/Ribonuclease H"/>
    <property type="match status" value="1"/>
</dbReference>
<evidence type="ECO:0000256" key="4">
    <source>
        <dbReference type="ARBA" id="ARBA00022723"/>
    </source>
</evidence>
<dbReference type="GO" id="GO:0003887">
    <property type="term" value="F:DNA-directed DNA polymerase activity"/>
    <property type="evidence" value="ECO:0007669"/>
    <property type="project" value="UniProtKB-KW"/>
</dbReference>
<dbReference type="AlphaFoldDB" id="A0A9Q3IDP2"/>
<evidence type="ECO:0000313" key="17">
    <source>
        <dbReference type="Proteomes" id="UP000765509"/>
    </source>
</evidence>
<keyword evidence="3" id="KW-0540">Nuclease</keyword>
<evidence type="ECO:0000256" key="14">
    <source>
        <dbReference type="ARBA" id="ARBA00049244"/>
    </source>
</evidence>
<dbReference type="InterPro" id="IPR012337">
    <property type="entry name" value="RNaseH-like_sf"/>
</dbReference>
<evidence type="ECO:0000256" key="5">
    <source>
        <dbReference type="ARBA" id="ARBA00022759"/>
    </source>
</evidence>
<gene>
    <name evidence="16" type="ORF">O181_076322</name>
</gene>
<evidence type="ECO:0000256" key="7">
    <source>
        <dbReference type="ARBA" id="ARBA00022842"/>
    </source>
</evidence>
<evidence type="ECO:0000256" key="9">
    <source>
        <dbReference type="ARBA" id="ARBA00022908"/>
    </source>
</evidence>
<evidence type="ECO:0000256" key="11">
    <source>
        <dbReference type="ARBA" id="ARBA00022932"/>
    </source>
</evidence>
<evidence type="ECO:0000256" key="10">
    <source>
        <dbReference type="ARBA" id="ARBA00022918"/>
    </source>
</evidence>
<dbReference type="GO" id="GO:0016787">
    <property type="term" value="F:hydrolase activity"/>
    <property type="evidence" value="ECO:0007669"/>
    <property type="project" value="UniProtKB-KW"/>
</dbReference>